<evidence type="ECO:0000256" key="6">
    <source>
        <dbReference type="ARBA" id="ARBA00023136"/>
    </source>
</evidence>
<dbReference type="Pfam" id="PF07714">
    <property type="entry name" value="PK_Tyr_Ser-Thr"/>
    <property type="match status" value="1"/>
</dbReference>
<comment type="caution">
    <text evidence="11">The sequence shown here is derived from an EMBL/GenBank/DDBJ whole genome shotgun (WGS) entry which is preliminary data.</text>
</comment>
<dbReference type="PROSITE" id="PS50011">
    <property type="entry name" value="PROTEIN_KINASE_DOM"/>
    <property type="match status" value="1"/>
</dbReference>
<keyword evidence="2 9" id="KW-0812">Transmembrane</keyword>
<dbReference type="FunFam" id="3.80.10.10:FF:000129">
    <property type="entry name" value="Leucine-rich repeat receptor-like kinase"/>
    <property type="match status" value="1"/>
</dbReference>
<dbReference type="AlphaFoldDB" id="A0AAN9HTA6"/>
<evidence type="ECO:0000313" key="12">
    <source>
        <dbReference type="Proteomes" id="UP001372338"/>
    </source>
</evidence>
<comment type="subcellular location">
    <subcellularLocation>
        <location evidence="7">Endomembrane system</location>
        <topology evidence="7">Single-pass type I membrane protein</topology>
    </subcellularLocation>
</comment>
<dbReference type="GO" id="GO:0005524">
    <property type="term" value="F:ATP binding"/>
    <property type="evidence" value="ECO:0007669"/>
    <property type="project" value="InterPro"/>
</dbReference>
<dbReference type="InterPro" id="IPR013210">
    <property type="entry name" value="LRR_N_plant-typ"/>
</dbReference>
<evidence type="ECO:0000256" key="5">
    <source>
        <dbReference type="ARBA" id="ARBA00022989"/>
    </source>
</evidence>
<evidence type="ECO:0000256" key="2">
    <source>
        <dbReference type="ARBA" id="ARBA00022692"/>
    </source>
</evidence>
<dbReference type="InterPro" id="IPR032675">
    <property type="entry name" value="LRR_dom_sf"/>
</dbReference>
<dbReference type="Gene3D" id="1.10.510.10">
    <property type="entry name" value="Transferase(Phosphotransferase) domain 1"/>
    <property type="match status" value="1"/>
</dbReference>
<dbReference type="Pfam" id="PF00560">
    <property type="entry name" value="LRR_1"/>
    <property type="match status" value="2"/>
</dbReference>
<dbReference type="GO" id="GO:0012505">
    <property type="term" value="C:endomembrane system"/>
    <property type="evidence" value="ECO:0007669"/>
    <property type="project" value="UniProtKB-SubCell"/>
</dbReference>
<evidence type="ECO:0000256" key="8">
    <source>
        <dbReference type="SAM" id="MobiDB-lite"/>
    </source>
</evidence>
<keyword evidence="5 9" id="KW-1133">Transmembrane helix</keyword>
<feature type="transmembrane region" description="Helical" evidence="9">
    <location>
        <begin position="346"/>
        <end position="370"/>
    </location>
</feature>
<dbReference type="Gene3D" id="3.30.200.20">
    <property type="entry name" value="Phosphorylase Kinase, domain 1"/>
    <property type="match status" value="1"/>
</dbReference>
<dbReference type="FunFam" id="3.30.200.20:FF:000489">
    <property type="entry name" value="Inactive receptor-like serine/threonine-protein kinase"/>
    <property type="match status" value="1"/>
</dbReference>
<dbReference type="InterPro" id="IPR011009">
    <property type="entry name" value="Kinase-like_dom_sf"/>
</dbReference>
<gene>
    <name evidence="11" type="ORF">RIF29_42049</name>
</gene>
<keyword evidence="6 9" id="KW-0472">Membrane</keyword>
<sequence length="704" mass="79321">MKSNWDPFGLWVRICVGLVSMWGIQECWSLNDEGLALLEFRVRITSDPYGSLANWNPSDCDPCKWSGVHCVDGKVQMLDLNGLSLEGTLAPELGYLGHLKSLVLCKNKFSGTIPKEIGGLKKLELMDLRGNSFTGIIPEEVCISLSLKRLLVCDTKIEDNDYEELEKLRVPSKFLYFHYRSPTFFGCRSRKFGHCVWHRDFKHWNTADSLVIPIKGALKYLNALALPLLKLRKASLDDFEEKYWGDLRSSEEQEIGQNVSNLVNYSHRRLLDQSSNLAAVPYSGGDTIPISSLPTTLSSGSFSAVPDVIKKQNHSPAPPTSPSDPPHDTPDQTSQQHSASGASGKWWKYLVIILVVAVLVIAIIIMLFIWRKRAAKVIKPWATGLSGQLQKAFITGVPKLNRGELETACEDFSNIVSSFNEFTIYKGTLSSGVEIAVVSTAITSSNDWSKNMQSAYRKKIDTFSRVNHKNYINLIGYCEEEEPFTRMMVFEYAPNGSLFEHLHSDDVEHHLDWRARMRIVMGTAYCLQYMHDRKPPVSHSNLTSLYILLTDDHAAKIAEITFGQYMLTPTNRKGASTESELPPHSDPETDVYNFGKLLLEVITGKLQNSEEHGNLVNWAAEYLNDKQSISNMIDPTLQSFEDDELDVICDVIRDCIQSDSRLRPTMNDITPKLREVLHISPEQAVPRLSPLWWAELEILSGEAT</sequence>
<evidence type="ECO:0000256" key="4">
    <source>
        <dbReference type="ARBA" id="ARBA00022737"/>
    </source>
</evidence>
<dbReference type="GO" id="GO:0004672">
    <property type="term" value="F:protein kinase activity"/>
    <property type="evidence" value="ECO:0007669"/>
    <property type="project" value="InterPro"/>
</dbReference>
<dbReference type="SUPFAM" id="SSF56112">
    <property type="entry name" value="Protein kinase-like (PK-like)"/>
    <property type="match status" value="1"/>
</dbReference>
<proteinExistence type="predicted"/>
<dbReference type="PANTHER" id="PTHR46084">
    <property type="entry name" value="PROTEIN MALE DISCOVERER 2"/>
    <property type="match status" value="1"/>
</dbReference>
<dbReference type="Pfam" id="PF08263">
    <property type="entry name" value="LRRNT_2"/>
    <property type="match status" value="1"/>
</dbReference>
<feature type="domain" description="Protein kinase" evidence="10">
    <location>
        <begin position="375"/>
        <end position="677"/>
    </location>
</feature>
<dbReference type="EMBL" id="JAYWIO010000008">
    <property type="protein sequence ID" value="KAK7247172.1"/>
    <property type="molecule type" value="Genomic_DNA"/>
</dbReference>
<accession>A0AAN9HTA6</accession>
<dbReference type="Proteomes" id="UP001372338">
    <property type="component" value="Unassembled WGS sequence"/>
</dbReference>
<name>A0AAN9HTA6_CROPI</name>
<feature type="region of interest" description="Disordered" evidence="8">
    <location>
        <begin position="310"/>
        <end position="339"/>
    </location>
</feature>
<evidence type="ECO:0000259" key="10">
    <source>
        <dbReference type="PROSITE" id="PS50011"/>
    </source>
</evidence>
<keyword evidence="1" id="KW-0433">Leucine-rich repeat</keyword>
<keyword evidence="12" id="KW-1185">Reference proteome</keyword>
<organism evidence="11 12">
    <name type="scientific">Crotalaria pallida</name>
    <name type="common">Smooth rattlebox</name>
    <name type="synonym">Crotalaria striata</name>
    <dbReference type="NCBI Taxonomy" id="3830"/>
    <lineage>
        <taxon>Eukaryota</taxon>
        <taxon>Viridiplantae</taxon>
        <taxon>Streptophyta</taxon>
        <taxon>Embryophyta</taxon>
        <taxon>Tracheophyta</taxon>
        <taxon>Spermatophyta</taxon>
        <taxon>Magnoliopsida</taxon>
        <taxon>eudicotyledons</taxon>
        <taxon>Gunneridae</taxon>
        <taxon>Pentapetalae</taxon>
        <taxon>rosids</taxon>
        <taxon>fabids</taxon>
        <taxon>Fabales</taxon>
        <taxon>Fabaceae</taxon>
        <taxon>Papilionoideae</taxon>
        <taxon>50 kb inversion clade</taxon>
        <taxon>genistoids sensu lato</taxon>
        <taxon>core genistoids</taxon>
        <taxon>Crotalarieae</taxon>
        <taxon>Crotalaria</taxon>
    </lineage>
</organism>
<keyword evidence="4" id="KW-0677">Repeat</keyword>
<protein>
    <recommendedName>
        <fullName evidence="10">Protein kinase domain-containing protein</fullName>
    </recommendedName>
</protein>
<dbReference type="InterPro" id="IPR001245">
    <property type="entry name" value="Ser-Thr/Tyr_kinase_cat_dom"/>
</dbReference>
<evidence type="ECO:0000313" key="11">
    <source>
        <dbReference type="EMBL" id="KAK7247172.1"/>
    </source>
</evidence>
<dbReference type="PANTHER" id="PTHR46084:SF1">
    <property type="entry name" value="PROTEIN MALE DISCOVERER 2"/>
    <property type="match status" value="1"/>
</dbReference>
<evidence type="ECO:0000256" key="7">
    <source>
        <dbReference type="ARBA" id="ARBA00046288"/>
    </source>
</evidence>
<dbReference type="InterPro" id="IPR001611">
    <property type="entry name" value="Leu-rich_rpt"/>
</dbReference>
<evidence type="ECO:0000256" key="1">
    <source>
        <dbReference type="ARBA" id="ARBA00022614"/>
    </source>
</evidence>
<evidence type="ECO:0000256" key="3">
    <source>
        <dbReference type="ARBA" id="ARBA00022729"/>
    </source>
</evidence>
<dbReference type="InterPro" id="IPR000719">
    <property type="entry name" value="Prot_kinase_dom"/>
</dbReference>
<keyword evidence="3" id="KW-0732">Signal</keyword>
<reference evidence="11 12" key="1">
    <citation type="submission" date="2024-01" db="EMBL/GenBank/DDBJ databases">
        <title>The genomes of 5 underutilized Papilionoideae crops provide insights into root nodulation and disease resistanc.</title>
        <authorList>
            <person name="Yuan L."/>
        </authorList>
    </citation>
    <scope>NUCLEOTIDE SEQUENCE [LARGE SCALE GENOMIC DNA]</scope>
    <source>
        <strain evidence="11">ZHUSHIDOU_FW_LH</strain>
        <tissue evidence="11">Leaf</tissue>
    </source>
</reference>
<dbReference type="SUPFAM" id="SSF52058">
    <property type="entry name" value="L domain-like"/>
    <property type="match status" value="1"/>
</dbReference>
<evidence type="ECO:0000256" key="9">
    <source>
        <dbReference type="SAM" id="Phobius"/>
    </source>
</evidence>
<dbReference type="Gene3D" id="3.80.10.10">
    <property type="entry name" value="Ribonuclease Inhibitor"/>
    <property type="match status" value="1"/>
</dbReference>